<evidence type="ECO:0000313" key="6">
    <source>
        <dbReference type="EMBL" id="MDM8333189.1"/>
    </source>
</evidence>
<dbReference type="RefSeq" id="WP_289558821.1">
    <property type="nucleotide sequence ID" value="NZ_JAUDEO010000004.1"/>
</dbReference>
<keyword evidence="2 3" id="KW-0560">Oxidoreductase</keyword>
<dbReference type="InterPro" id="IPR018177">
    <property type="entry name" value="L-lactate_DH_AS"/>
</dbReference>
<evidence type="ECO:0000256" key="3">
    <source>
        <dbReference type="RuleBase" id="RU003369"/>
    </source>
</evidence>
<evidence type="ECO:0000259" key="5">
    <source>
        <dbReference type="Pfam" id="PF02866"/>
    </source>
</evidence>
<dbReference type="InterPro" id="IPR022383">
    <property type="entry name" value="Lactate/malate_DH_C"/>
</dbReference>
<evidence type="ECO:0000313" key="7">
    <source>
        <dbReference type="Proteomes" id="UP001529423"/>
    </source>
</evidence>
<dbReference type="EMBL" id="JAUDEO010000004">
    <property type="protein sequence ID" value="MDM8333189.1"/>
    <property type="molecule type" value="Genomic_DNA"/>
</dbReference>
<dbReference type="InterPro" id="IPR001236">
    <property type="entry name" value="Lactate/malate_DH_N"/>
</dbReference>
<accession>A0ABT7VMC5</accession>
<keyword evidence="7" id="KW-1185">Reference proteome</keyword>
<feature type="domain" description="Lactate/malate dehydrogenase N-terminal" evidence="4">
    <location>
        <begin position="3"/>
        <end position="143"/>
    </location>
</feature>
<feature type="domain" description="Lactate/malate dehydrogenase C-terminal" evidence="5">
    <location>
        <begin position="146"/>
        <end position="299"/>
    </location>
</feature>
<dbReference type="PIRSF" id="PIRSF000102">
    <property type="entry name" value="Lac_mal_DH"/>
    <property type="match status" value="1"/>
</dbReference>
<dbReference type="Proteomes" id="UP001529423">
    <property type="component" value="Unassembled WGS sequence"/>
</dbReference>
<comment type="caution">
    <text evidence="6">The sequence shown here is derived from an EMBL/GenBank/DDBJ whole genome shotgun (WGS) entry which is preliminary data.</text>
</comment>
<dbReference type="Pfam" id="PF00056">
    <property type="entry name" value="Ldh_1_N"/>
    <property type="match status" value="1"/>
</dbReference>
<evidence type="ECO:0000256" key="2">
    <source>
        <dbReference type="ARBA" id="ARBA00023002"/>
    </source>
</evidence>
<comment type="similarity">
    <text evidence="1">Belongs to the LDH/MDH superfamily. LDH family.</text>
</comment>
<protein>
    <submittedName>
        <fullName evidence="6">L-lactate dehydrogenase</fullName>
    </submittedName>
</protein>
<dbReference type="PROSITE" id="PS00064">
    <property type="entry name" value="L_LDH"/>
    <property type="match status" value="1"/>
</dbReference>
<gene>
    <name evidence="6" type="ORF">QUW46_01125</name>
</gene>
<dbReference type="CDD" id="cd05291">
    <property type="entry name" value="HicDH_like"/>
    <property type="match status" value="1"/>
</dbReference>
<evidence type="ECO:0000259" key="4">
    <source>
        <dbReference type="Pfam" id="PF00056"/>
    </source>
</evidence>
<dbReference type="PANTHER" id="PTHR43128:SF31">
    <property type="entry name" value="L-LACTATE DEHYDROGENASE"/>
    <property type="match status" value="1"/>
</dbReference>
<dbReference type="PANTHER" id="PTHR43128">
    <property type="entry name" value="L-2-HYDROXYCARBOXYLATE DEHYDROGENASE (NAD(P)(+))"/>
    <property type="match status" value="1"/>
</dbReference>
<reference evidence="6" key="2">
    <citation type="submission" date="2023-06" db="EMBL/GenBank/DDBJ databases">
        <authorList>
            <person name="Zeman M."/>
            <person name="Kubasova T."/>
            <person name="Jahodarova E."/>
            <person name="Nykrynova M."/>
            <person name="Rychlik I."/>
        </authorList>
    </citation>
    <scope>NUCLEOTIDE SEQUENCE</scope>
    <source>
        <strain evidence="6">105_WCHN</strain>
    </source>
</reference>
<dbReference type="Pfam" id="PF02866">
    <property type="entry name" value="Ldh_1_C"/>
    <property type="match status" value="1"/>
</dbReference>
<sequence>MHKIGIIGLGHVGTTVAHILLMKGLVDELVLIDQNAKKVNAEYLDFSDSFARTATSAVIKRNDYAELADADIIVTAFGDIGATARTGDRFAELPINKKNAALVGKQIKASGFKGILLNIANPCDVIVNALQQATGLPRERVLGTGTFLDTARMQRAVGRHFGEDPRNVSGFVLGEHGNSQFTAWSTVKIDGEAVTKLADQGQIDLAEIDQGIKDSAFKVVAGKGYTSFAVATCAVRMIAAIFADRHEFMPASVYLEKYGCYIGYPAIIGRAGVERVKPVDLTATEQAKLVESVKTITAKANA</sequence>
<dbReference type="InterPro" id="IPR001557">
    <property type="entry name" value="L-lactate/malate_DH"/>
</dbReference>
<name>A0ABT7VMC5_9LACO</name>
<organism evidence="6 7">
    <name type="scientific">Limosilactobacillus panis</name>
    <dbReference type="NCBI Taxonomy" id="47493"/>
    <lineage>
        <taxon>Bacteria</taxon>
        <taxon>Bacillati</taxon>
        <taxon>Bacillota</taxon>
        <taxon>Bacilli</taxon>
        <taxon>Lactobacillales</taxon>
        <taxon>Lactobacillaceae</taxon>
        <taxon>Limosilactobacillus</taxon>
    </lineage>
</organism>
<proteinExistence type="inferred from homology"/>
<reference evidence="6" key="1">
    <citation type="submission" date="2023-06" db="EMBL/GenBank/DDBJ databases">
        <title>Identification and characterization of horizontal gene transfer across gut microbiota members of farm animals based on homology search.</title>
        <authorList>
            <person name="Schwarzerova J."/>
            <person name="Nykrynova M."/>
            <person name="Jureckova K."/>
            <person name="Cejkova D."/>
            <person name="Rychlik I."/>
        </authorList>
    </citation>
    <scope>NUCLEOTIDE SEQUENCE</scope>
    <source>
        <strain evidence="6">105_WCHN</strain>
    </source>
</reference>
<evidence type="ECO:0000256" key="1">
    <source>
        <dbReference type="ARBA" id="ARBA00006054"/>
    </source>
</evidence>